<accession>A0A553W9B5</accession>
<keyword evidence="2" id="KW-1185">Reference proteome</keyword>
<evidence type="ECO:0000313" key="2">
    <source>
        <dbReference type="Proteomes" id="UP000320160"/>
    </source>
</evidence>
<evidence type="ECO:0000313" key="1">
    <source>
        <dbReference type="EMBL" id="TSB01261.1"/>
    </source>
</evidence>
<dbReference type="AlphaFoldDB" id="A0A553W9B5"/>
<proteinExistence type="predicted"/>
<dbReference type="Proteomes" id="UP000320160">
    <property type="component" value="Unassembled WGS sequence"/>
</dbReference>
<name>A0A553W9B5_9SPHN</name>
<dbReference type="InterPro" id="IPR027599">
    <property type="entry name" value="PqqD-rel_X"/>
</dbReference>
<comment type="caution">
    <text evidence="1">The sequence shown here is derived from an EMBL/GenBank/DDBJ whole genome shotgun (WGS) entry which is preliminary data.</text>
</comment>
<dbReference type="EMBL" id="VKKU01000002">
    <property type="protein sequence ID" value="TSB01261.1"/>
    <property type="molecule type" value="Genomic_DNA"/>
</dbReference>
<organism evidence="1 2">
    <name type="scientific">Sphingorhabdus contaminans</name>
    <dbReference type="NCBI Taxonomy" id="1343899"/>
    <lineage>
        <taxon>Bacteria</taxon>
        <taxon>Pseudomonadati</taxon>
        <taxon>Pseudomonadota</taxon>
        <taxon>Alphaproteobacteria</taxon>
        <taxon>Sphingomonadales</taxon>
        <taxon>Sphingomonadaceae</taxon>
        <taxon>Sphingorhabdus</taxon>
    </lineage>
</organism>
<reference evidence="1 2" key="1">
    <citation type="submission" date="2019-07" db="EMBL/GenBank/DDBJ databases">
        <authorList>
            <person name="Park M."/>
        </authorList>
    </citation>
    <scope>NUCLEOTIDE SEQUENCE [LARGE SCALE GENOMIC DNA]</scope>
    <source>
        <strain evidence="1 2">KCTC32445</strain>
    </source>
</reference>
<sequence>MTASQSQKYRAEPADQMLVTPLDSLTLVYQRRSGITHFVAEPAPEILAAMGSDILTADEVAQRLAAEFDFDGTQALDIIAARLNELADLGLVERCHA</sequence>
<dbReference type="NCBIfam" id="TIGR04353">
    <property type="entry name" value="PqqD_rel_X"/>
    <property type="match status" value="1"/>
</dbReference>
<dbReference type="OrthoDB" id="7475313at2"/>
<protein>
    <submittedName>
        <fullName evidence="1">HPr-rel-A system PqqD family peptide chaperone</fullName>
    </submittedName>
</protein>
<gene>
    <name evidence="1" type="ORF">FOM92_08545</name>
</gene>